<keyword evidence="1" id="KW-1133">Transmembrane helix</keyword>
<keyword evidence="1" id="KW-0812">Transmembrane</keyword>
<dbReference type="AlphaFoldDB" id="A0A6J7HH60"/>
<dbReference type="EMBL" id="CAEZVB010000111">
    <property type="protein sequence ID" value="CAB4631301.1"/>
    <property type="molecule type" value="Genomic_DNA"/>
</dbReference>
<gene>
    <name evidence="3" type="ORF">UFOPK1908_01480</name>
    <name evidence="4" type="ORF">UFOPK3576_01413</name>
</gene>
<feature type="transmembrane region" description="Helical" evidence="1">
    <location>
        <begin position="13"/>
        <end position="31"/>
    </location>
</feature>
<feature type="transmembrane region" description="Helical" evidence="1">
    <location>
        <begin position="43"/>
        <end position="64"/>
    </location>
</feature>
<dbReference type="Pfam" id="PF18893">
    <property type="entry name" value="DUF5652"/>
    <property type="match status" value="1"/>
</dbReference>
<evidence type="ECO:0000313" key="4">
    <source>
        <dbReference type="EMBL" id="CAB4915845.1"/>
    </source>
</evidence>
<protein>
    <submittedName>
        <fullName evidence="4">Unannotated protein</fullName>
    </submittedName>
</protein>
<dbReference type="EMBL" id="CAFBMO010000077">
    <property type="protein sequence ID" value="CAB4915845.1"/>
    <property type="molecule type" value="Genomic_DNA"/>
</dbReference>
<feature type="domain" description="DUF5652" evidence="2">
    <location>
        <begin position="14"/>
        <end position="70"/>
    </location>
</feature>
<evidence type="ECO:0000313" key="3">
    <source>
        <dbReference type="EMBL" id="CAB4631301.1"/>
    </source>
</evidence>
<sequence length="79" mass="8822">MAGTTSNDFVNSGFFWALIVLIIWSFVWKAFALYRAGANRSPVWFVVLLVVNTVGILDILYLFIWGKKKNAPAVTVVGQ</sequence>
<dbReference type="InterPro" id="IPR043712">
    <property type="entry name" value="DUF5652"/>
</dbReference>
<reference evidence="4" key="1">
    <citation type="submission" date="2020-05" db="EMBL/GenBank/DDBJ databases">
        <authorList>
            <person name="Chiriac C."/>
            <person name="Salcher M."/>
            <person name="Ghai R."/>
            <person name="Kavagutti S V."/>
        </authorList>
    </citation>
    <scope>NUCLEOTIDE SEQUENCE</scope>
</reference>
<keyword evidence="1" id="KW-0472">Membrane</keyword>
<evidence type="ECO:0000259" key="2">
    <source>
        <dbReference type="Pfam" id="PF18893"/>
    </source>
</evidence>
<proteinExistence type="predicted"/>
<evidence type="ECO:0000256" key="1">
    <source>
        <dbReference type="SAM" id="Phobius"/>
    </source>
</evidence>
<name>A0A6J7HH60_9ZZZZ</name>
<organism evidence="4">
    <name type="scientific">freshwater metagenome</name>
    <dbReference type="NCBI Taxonomy" id="449393"/>
    <lineage>
        <taxon>unclassified sequences</taxon>
        <taxon>metagenomes</taxon>
        <taxon>ecological metagenomes</taxon>
    </lineage>
</organism>
<accession>A0A6J7HH60</accession>